<dbReference type="EMBL" id="BJUV01000026">
    <property type="protein sequence ID" value="GEK84053.1"/>
    <property type="molecule type" value="Genomic_DNA"/>
</dbReference>
<comment type="caution">
    <text evidence="2">The sequence shown here is derived from an EMBL/GenBank/DDBJ whole genome shotgun (WGS) entry which is preliminary data.</text>
</comment>
<dbReference type="OrthoDB" id="5020382at2"/>
<evidence type="ECO:0000313" key="3">
    <source>
        <dbReference type="Proteomes" id="UP000321154"/>
    </source>
</evidence>
<dbReference type="Proteomes" id="UP000522688">
    <property type="component" value="Unassembled WGS sequence"/>
</dbReference>
<evidence type="ECO:0000313" key="2">
    <source>
        <dbReference type="EMBL" id="MBA8814400.1"/>
    </source>
</evidence>
<dbReference type="EMBL" id="JACGWW010000004">
    <property type="protein sequence ID" value="MBA8814400.1"/>
    <property type="molecule type" value="Genomic_DNA"/>
</dbReference>
<dbReference type="Proteomes" id="UP000321154">
    <property type="component" value="Unassembled WGS sequence"/>
</dbReference>
<proteinExistence type="predicted"/>
<evidence type="ECO:0000313" key="4">
    <source>
        <dbReference type="Proteomes" id="UP000522688"/>
    </source>
</evidence>
<reference evidence="2 4" key="2">
    <citation type="submission" date="2020-07" db="EMBL/GenBank/DDBJ databases">
        <title>Sequencing the genomes of 1000 actinobacteria strains.</title>
        <authorList>
            <person name="Klenk H.-P."/>
        </authorList>
    </citation>
    <scope>NUCLEOTIDE SEQUENCE [LARGE SCALE GENOMIC DNA]</scope>
    <source>
        <strain evidence="2 4">DSM 10309</strain>
    </source>
</reference>
<evidence type="ECO:0000313" key="1">
    <source>
        <dbReference type="EMBL" id="GEK84053.1"/>
    </source>
</evidence>
<accession>A0A7W3JKB9</accession>
<keyword evidence="3" id="KW-1185">Reference proteome</keyword>
<name>A0A7W3JKB9_9MICO</name>
<reference evidence="1 3" key="1">
    <citation type="submission" date="2019-07" db="EMBL/GenBank/DDBJ databases">
        <title>Whole genome shotgun sequence of Frigoribacterium faeni NBRC 103066.</title>
        <authorList>
            <person name="Hosoyama A."/>
            <person name="Uohara A."/>
            <person name="Ohji S."/>
            <person name="Ichikawa N."/>
        </authorList>
    </citation>
    <scope>NUCLEOTIDE SEQUENCE [LARGE SCALE GENOMIC DNA]</scope>
    <source>
        <strain evidence="1 3">NBRC 103066</strain>
    </source>
</reference>
<dbReference type="AlphaFoldDB" id="A0A7W3JKB9"/>
<protein>
    <submittedName>
        <fullName evidence="2">Uncharacterized protein</fullName>
    </submittedName>
</protein>
<organism evidence="2 4">
    <name type="scientific">Frigoribacterium faeni</name>
    <dbReference type="NCBI Taxonomy" id="145483"/>
    <lineage>
        <taxon>Bacteria</taxon>
        <taxon>Bacillati</taxon>
        <taxon>Actinomycetota</taxon>
        <taxon>Actinomycetes</taxon>
        <taxon>Micrococcales</taxon>
        <taxon>Microbacteriaceae</taxon>
        <taxon>Frigoribacterium</taxon>
    </lineage>
</organism>
<dbReference type="RefSeq" id="WP_146856377.1">
    <property type="nucleotide sequence ID" value="NZ_BAAAHR010000003.1"/>
</dbReference>
<sequence>MLTDAEIVAAMRRVERKSRSTGTDLSHLDYEMRDIRASPGHVDVELIQREGHSARLLIALPSTGESQYWLYFLPENAEEWVEQLLIWLDEEVFTSGLMDGRVRVERNGASYVQSAPYGWRVTDPAEHARLSEAAGPDGWYG</sequence>
<gene>
    <name evidence="2" type="ORF">FB463_002671</name>
    <name evidence="1" type="ORF">FFA01_23620</name>
</gene>